<reference evidence="1 2" key="1">
    <citation type="journal article" date="2020" name="Cell">
        <title>Large-Scale Comparative Analyses of Tick Genomes Elucidate Their Genetic Diversity and Vector Capacities.</title>
        <authorList>
            <consortium name="Tick Genome and Microbiome Consortium (TIGMIC)"/>
            <person name="Jia N."/>
            <person name="Wang J."/>
            <person name="Shi W."/>
            <person name="Du L."/>
            <person name="Sun Y."/>
            <person name="Zhan W."/>
            <person name="Jiang J.F."/>
            <person name="Wang Q."/>
            <person name="Zhang B."/>
            <person name="Ji P."/>
            <person name="Bell-Sakyi L."/>
            <person name="Cui X.M."/>
            <person name="Yuan T.T."/>
            <person name="Jiang B.G."/>
            <person name="Yang W.F."/>
            <person name="Lam T.T."/>
            <person name="Chang Q.C."/>
            <person name="Ding S.J."/>
            <person name="Wang X.J."/>
            <person name="Zhu J.G."/>
            <person name="Ruan X.D."/>
            <person name="Zhao L."/>
            <person name="Wei J.T."/>
            <person name="Ye R.Z."/>
            <person name="Que T.C."/>
            <person name="Du C.H."/>
            <person name="Zhou Y.H."/>
            <person name="Cheng J.X."/>
            <person name="Dai P.F."/>
            <person name="Guo W.B."/>
            <person name="Han X.H."/>
            <person name="Huang E.J."/>
            <person name="Li L.F."/>
            <person name="Wei W."/>
            <person name="Gao Y.C."/>
            <person name="Liu J.Z."/>
            <person name="Shao H.Z."/>
            <person name="Wang X."/>
            <person name="Wang C.C."/>
            <person name="Yang T.C."/>
            <person name="Huo Q.B."/>
            <person name="Li W."/>
            <person name="Chen H.Y."/>
            <person name="Chen S.E."/>
            <person name="Zhou L.G."/>
            <person name="Ni X.B."/>
            <person name="Tian J.H."/>
            <person name="Sheng Y."/>
            <person name="Liu T."/>
            <person name="Pan Y.S."/>
            <person name="Xia L.Y."/>
            <person name="Li J."/>
            <person name="Zhao F."/>
            <person name="Cao W.C."/>
        </authorList>
    </citation>
    <scope>NUCLEOTIDE SEQUENCE [LARGE SCALE GENOMIC DNA]</scope>
    <source>
        <strain evidence="1">Iper-2018</strain>
    </source>
</reference>
<protein>
    <submittedName>
        <fullName evidence="1">Uncharacterized protein</fullName>
    </submittedName>
</protein>
<gene>
    <name evidence="1" type="ORF">HPB47_027925</name>
</gene>
<evidence type="ECO:0000313" key="2">
    <source>
        <dbReference type="Proteomes" id="UP000805193"/>
    </source>
</evidence>
<organism evidence="1 2">
    <name type="scientific">Ixodes persulcatus</name>
    <name type="common">Taiga tick</name>
    <dbReference type="NCBI Taxonomy" id="34615"/>
    <lineage>
        <taxon>Eukaryota</taxon>
        <taxon>Metazoa</taxon>
        <taxon>Ecdysozoa</taxon>
        <taxon>Arthropoda</taxon>
        <taxon>Chelicerata</taxon>
        <taxon>Arachnida</taxon>
        <taxon>Acari</taxon>
        <taxon>Parasitiformes</taxon>
        <taxon>Ixodida</taxon>
        <taxon>Ixodoidea</taxon>
        <taxon>Ixodidae</taxon>
        <taxon>Ixodinae</taxon>
        <taxon>Ixodes</taxon>
    </lineage>
</organism>
<name>A0AC60PUS9_IXOPE</name>
<dbReference type="Proteomes" id="UP000805193">
    <property type="component" value="Unassembled WGS sequence"/>
</dbReference>
<accession>A0AC60PUS9</accession>
<keyword evidence="2" id="KW-1185">Reference proteome</keyword>
<proteinExistence type="predicted"/>
<evidence type="ECO:0000313" key="1">
    <source>
        <dbReference type="EMBL" id="KAG0424858.1"/>
    </source>
</evidence>
<dbReference type="EMBL" id="JABSTQ010009926">
    <property type="protein sequence ID" value="KAG0424858.1"/>
    <property type="molecule type" value="Genomic_DNA"/>
</dbReference>
<sequence>MECEVTLHLDQEDLTLAEPAKQYSNDDDGNPNPWITVLPRHLKYRSYDTKFIKITDGLNLKETSHPKIGQAITLVAQFTPVREGPNLIATNTYCPSAKRKLLRLTSINIDGVNKPASTYLAMGRDQRIINASLTATNVETNILLQTLNARPGSRQTYT</sequence>
<comment type="caution">
    <text evidence="1">The sequence shown here is derived from an EMBL/GenBank/DDBJ whole genome shotgun (WGS) entry which is preliminary data.</text>
</comment>